<reference evidence="1" key="1">
    <citation type="submission" date="2013-11" db="EMBL/GenBank/DDBJ databases">
        <title>Genome sequence of the fusiform rust pathogen reveals effectors for host alternation and coevolution with pine.</title>
        <authorList>
            <consortium name="DOE Joint Genome Institute"/>
            <person name="Smith K."/>
            <person name="Pendleton A."/>
            <person name="Kubisiak T."/>
            <person name="Anderson C."/>
            <person name="Salamov A."/>
            <person name="Aerts A."/>
            <person name="Riley R."/>
            <person name="Clum A."/>
            <person name="Lindquist E."/>
            <person name="Ence D."/>
            <person name="Campbell M."/>
            <person name="Kronenberg Z."/>
            <person name="Feau N."/>
            <person name="Dhillon B."/>
            <person name="Hamelin R."/>
            <person name="Burleigh J."/>
            <person name="Smith J."/>
            <person name="Yandell M."/>
            <person name="Nelson C."/>
            <person name="Grigoriev I."/>
            <person name="Davis J."/>
        </authorList>
    </citation>
    <scope>NUCLEOTIDE SEQUENCE</scope>
    <source>
        <strain evidence="1">G11</strain>
    </source>
</reference>
<sequence>MLKQSKKDYPTASQWPTFTGEGEYNHLEFISWVDILANKMGMPDELITSKLMLVFKGVAKDWLLETMEDDPDMAWPQWKEAMQDRFGTDAWRDKMEQAFNKYNPLLNPDMIAWATQQKKRLKAFDPAASTRKIIENILWKTSGDIRNNVLARLSDSDKWSKFLVIIEDISKNTYNGKRISTTRNTQNLFKKSEFYKNPSSTK</sequence>
<accession>A0A9P6T562</accession>
<feature type="non-terminal residue" evidence="1">
    <location>
        <position position="202"/>
    </location>
</feature>
<organism evidence="1 2">
    <name type="scientific">Cronartium quercuum f. sp. fusiforme G11</name>
    <dbReference type="NCBI Taxonomy" id="708437"/>
    <lineage>
        <taxon>Eukaryota</taxon>
        <taxon>Fungi</taxon>
        <taxon>Dikarya</taxon>
        <taxon>Basidiomycota</taxon>
        <taxon>Pucciniomycotina</taxon>
        <taxon>Pucciniomycetes</taxon>
        <taxon>Pucciniales</taxon>
        <taxon>Coleosporiaceae</taxon>
        <taxon>Cronartium</taxon>
    </lineage>
</organism>
<dbReference type="Proteomes" id="UP000886653">
    <property type="component" value="Unassembled WGS sequence"/>
</dbReference>
<evidence type="ECO:0000313" key="1">
    <source>
        <dbReference type="EMBL" id="KAG0139311.1"/>
    </source>
</evidence>
<keyword evidence="2" id="KW-1185">Reference proteome</keyword>
<comment type="caution">
    <text evidence="1">The sequence shown here is derived from an EMBL/GenBank/DDBJ whole genome shotgun (WGS) entry which is preliminary data.</text>
</comment>
<dbReference type="AlphaFoldDB" id="A0A9P6T562"/>
<name>A0A9P6T562_9BASI</name>
<gene>
    <name evidence="1" type="ORF">CROQUDRAFT_54890</name>
</gene>
<evidence type="ECO:0000313" key="2">
    <source>
        <dbReference type="Proteomes" id="UP000886653"/>
    </source>
</evidence>
<proteinExistence type="predicted"/>
<protein>
    <submittedName>
        <fullName evidence="1">Uncharacterized protein</fullName>
    </submittedName>
</protein>
<dbReference type="EMBL" id="MU167633">
    <property type="protein sequence ID" value="KAG0139311.1"/>
    <property type="molecule type" value="Genomic_DNA"/>
</dbReference>